<evidence type="ECO:0000313" key="7">
    <source>
        <dbReference type="EMBL" id="VDL99106.1"/>
    </source>
</evidence>
<dbReference type="STRING" id="70667.A0A183T8C3"/>
<dbReference type="GO" id="GO:0051123">
    <property type="term" value="P:RNA polymerase II preinitiation complex assembly"/>
    <property type="evidence" value="ECO:0007669"/>
    <property type="project" value="TreeGrafter"/>
</dbReference>
<dbReference type="Proteomes" id="UP000275846">
    <property type="component" value="Unassembled WGS sequence"/>
</dbReference>
<keyword evidence="4" id="KW-0804">Transcription</keyword>
<accession>A0A183T8C3</accession>
<evidence type="ECO:0000256" key="3">
    <source>
        <dbReference type="ARBA" id="ARBA00023015"/>
    </source>
</evidence>
<evidence type="ECO:0000259" key="6">
    <source>
        <dbReference type="SMART" id="SM01370"/>
    </source>
</evidence>
<dbReference type="GO" id="GO:0005669">
    <property type="term" value="C:transcription factor TFIID complex"/>
    <property type="evidence" value="ECO:0007669"/>
    <property type="project" value="InterPro"/>
</dbReference>
<organism evidence="9">
    <name type="scientific">Schistocephalus solidus</name>
    <name type="common">Tapeworm</name>
    <dbReference type="NCBI Taxonomy" id="70667"/>
    <lineage>
        <taxon>Eukaryota</taxon>
        <taxon>Metazoa</taxon>
        <taxon>Spiralia</taxon>
        <taxon>Lophotrochozoa</taxon>
        <taxon>Platyhelminthes</taxon>
        <taxon>Cestoda</taxon>
        <taxon>Eucestoda</taxon>
        <taxon>Diphyllobothriidea</taxon>
        <taxon>Diphyllobothriidae</taxon>
        <taxon>Schistocephalus</taxon>
    </lineage>
</organism>
<dbReference type="PANTHER" id="PTHR12228:SF0">
    <property type="entry name" value="TATA-BOX BINDING PROTEIN ASSOCIATED FACTOR 7"/>
    <property type="match status" value="1"/>
</dbReference>
<name>A0A183T8C3_SCHSO</name>
<sequence length="183" mass="20948">MNSRLPQENTYDLEQQFLLSLPEEAARYLSEDLNVGIPLKDNLTIEMKPDMRNAIVRYNGQVYRGVLLDLPCIIESLKTTDRKTFYKTADISQIMICSQSEDNGPIRGSAAYLSSRSQAGNVSTAGGRDPREYQYLHGITPPLKNVLRRRFRKTRKKRLVDMPQIEKEVKQLLRADMQAEGVK</sequence>
<dbReference type="InterPro" id="IPR006751">
    <property type="entry name" value="TAFII55_prot_cons_reg"/>
</dbReference>
<evidence type="ECO:0000313" key="9">
    <source>
        <dbReference type="WBParaSite" id="SSLN_0001321001-mRNA-1"/>
    </source>
</evidence>
<keyword evidence="5" id="KW-0539">Nucleus</keyword>
<evidence type="ECO:0000313" key="8">
    <source>
        <dbReference type="Proteomes" id="UP000275846"/>
    </source>
</evidence>
<evidence type="ECO:0000256" key="4">
    <source>
        <dbReference type="ARBA" id="ARBA00023163"/>
    </source>
</evidence>
<dbReference type="AlphaFoldDB" id="A0A183T8C3"/>
<dbReference type="GO" id="GO:0016251">
    <property type="term" value="F:RNA polymerase II general transcription initiation factor activity"/>
    <property type="evidence" value="ECO:0007669"/>
    <property type="project" value="TreeGrafter"/>
</dbReference>
<comment type="subcellular location">
    <subcellularLocation>
        <location evidence="1">Nucleus</location>
    </subcellularLocation>
</comment>
<keyword evidence="3" id="KW-0805">Transcription regulation</keyword>
<evidence type="ECO:0000256" key="5">
    <source>
        <dbReference type="ARBA" id="ARBA00023242"/>
    </source>
</evidence>
<evidence type="ECO:0000256" key="1">
    <source>
        <dbReference type="ARBA" id="ARBA00004123"/>
    </source>
</evidence>
<proteinExistence type="inferred from homology"/>
<reference evidence="7 8" key="2">
    <citation type="submission" date="2018-11" db="EMBL/GenBank/DDBJ databases">
        <authorList>
            <consortium name="Pathogen Informatics"/>
        </authorList>
    </citation>
    <scope>NUCLEOTIDE SEQUENCE [LARGE SCALE GENOMIC DNA]</scope>
    <source>
        <strain evidence="7 8">NST_G2</strain>
    </source>
</reference>
<reference evidence="9" key="1">
    <citation type="submission" date="2016-06" db="UniProtKB">
        <authorList>
            <consortium name="WormBaseParasite"/>
        </authorList>
    </citation>
    <scope>IDENTIFICATION</scope>
</reference>
<evidence type="ECO:0000256" key="2">
    <source>
        <dbReference type="ARBA" id="ARBA00009368"/>
    </source>
</evidence>
<keyword evidence="8" id="KW-1185">Reference proteome</keyword>
<dbReference type="EMBL" id="UYSU01037489">
    <property type="protein sequence ID" value="VDL99106.1"/>
    <property type="molecule type" value="Genomic_DNA"/>
</dbReference>
<feature type="domain" description="TAFII55 protein conserved region" evidence="6">
    <location>
        <begin position="13"/>
        <end position="181"/>
    </location>
</feature>
<dbReference type="Pfam" id="PF04658">
    <property type="entry name" value="TAFII55_N"/>
    <property type="match status" value="1"/>
</dbReference>
<dbReference type="InterPro" id="IPR037817">
    <property type="entry name" value="TAF7"/>
</dbReference>
<dbReference type="OrthoDB" id="153872at2759"/>
<dbReference type="CDD" id="cd08047">
    <property type="entry name" value="TAF7"/>
    <property type="match status" value="1"/>
</dbReference>
<protein>
    <submittedName>
        <fullName evidence="9">TAFII55_N domain-containing protein</fullName>
    </submittedName>
</protein>
<dbReference type="PANTHER" id="PTHR12228">
    <property type="entry name" value="TRANSCRIPTION INITIATION FACTOR TFIID 55 KD SUBUNIT-RELATED"/>
    <property type="match status" value="1"/>
</dbReference>
<gene>
    <name evidence="7" type="ORF">SSLN_LOCUS12721</name>
</gene>
<dbReference type="WBParaSite" id="SSLN_0001321001-mRNA-1">
    <property type="protein sequence ID" value="SSLN_0001321001-mRNA-1"/>
    <property type="gene ID" value="SSLN_0001321001"/>
</dbReference>
<comment type="similarity">
    <text evidence="2">Belongs to the TAF7 family.</text>
</comment>
<dbReference type="SMART" id="SM01370">
    <property type="entry name" value="TAFII55_N"/>
    <property type="match status" value="1"/>
</dbReference>